<dbReference type="Pfam" id="PF00484">
    <property type="entry name" value="Pro_CA"/>
    <property type="match status" value="1"/>
</dbReference>
<keyword evidence="5 8" id="KW-0862">Zinc</keyword>
<evidence type="ECO:0000313" key="9">
    <source>
        <dbReference type="EMBL" id="MFC5431801.1"/>
    </source>
</evidence>
<evidence type="ECO:0000256" key="3">
    <source>
        <dbReference type="ARBA" id="ARBA00012925"/>
    </source>
</evidence>
<evidence type="ECO:0000256" key="4">
    <source>
        <dbReference type="ARBA" id="ARBA00022723"/>
    </source>
</evidence>
<comment type="catalytic activity">
    <reaction evidence="7 8">
        <text>hydrogencarbonate + H(+) = CO2 + H2O</text>
        <dbReference type="Rhea" id="RHEA:10748"/>
        <dbReference type="ChEBI" id="CHEBI:15377"/>
        <dbReference type="ChEBI" id="CHEBI:15378"/>
        <dbReference type="ChEBI" id="CHEBI:16526"/>
        <dbReference type="ChEBI" id="CHEBI:17544"/>
        <dbReference type="EC" id="4.2.1.1"/>
    </reaction>
</comment>
<name>A0ABW0JF22_9BURK</name>
<dbReference type="InterPro" id="IPR015892">
    <property type="entry name" value="Carbonic_anhydrase_CS"/>
</dbReference>
<dbReference type="PANTHER" id="PTHR11002">
    <property type="entry name" value="CARBONIC ANHYDRASE"/>
    <property type="match status" value="1"/>
</dbReference>
<dbReference type="PANTHER" id="PTHR11002:SF76">
    <property type="entry name" value="CARBONIC ANHYDRASE"/>
    <property type="match status" value="1"/>
</dbReference>
<dbReference type="Proteomes" id="UP001596103">
    <property type="component" value="Unassembled WGS sequence"/>
</dbReference>
<proteinExistence type="inferred from homology"/>
<dbReference type="SMART" id="SM00947">
    <property type="entry name" value="Pro_CA"/>
    <property type="match status" value="1"/>
</dbReference>
<dbReference type="Gene3D" id="3.40.1050.10">
    <property type="entry name" value="Carbonic anhydrase"/>
    <property type="match status" value="1"/>
</dbReference>
<dbReference type="InterPro" id="IPR045066">
    <property type="entry name" value="Beta_CA_cladeB"/>
</dbReference>
<gene>
    <name evidence="9" type="ORF">ACFPTO_23840</name>
</gene>
<dbReference type="InterPro" id="IPR036874">
    <property type="entry name" value="Carbonic_anhydrase_sf"/>
</dbReference>
<comment type="similarity">
    <text evidence="2 8">Belongs to the beta-class carbonic anhydrase family.</text>
</comment>
<dbReference type="PROSITE" id="PS00705">
    <property type="entry name" value="PROK_CO2_ANHYDRASE_2"/>
    <property type="match status" value="1"/>
</dbReference>
<evidence type="ECO:0000256" key="8">
    <source>
        <dbReference type="RuleBase" id="RU003956"/>
    </source>
</evidence>
<evidence type="ECO:0000256" key="1">
    <source>
        <dbReference type="ARBA" id="ARBA00001947"/>
    </source>
</evidence>
<evidence type="ECO:0000256" key="7">
    <source>
        <dbReference type="ARBA" id="ARBA00048348"/>
    </source>
</evidence>
<comment type="caution">
    <text evidence="9">The sequence shown here is derived from an EMBL/GenBank/DDBJ whole genome shotgun (WGS) entry which is preliminary data.</text>
</comment>
<reference evidence="10" key="1">
    <citation type="journal article" date="2019" name="Int. J. Syst. Evol. Microbiol.">
        <title>The Global Catalogue of Microorganisms (GCM) 10K type strain sequencing project: providing services to taxonomists for standard genome sequencing and annotation.</title>
        <authorList>
            <consortium name="The Broad Institute Genomics Platform"/>
            <consortium name="The Broad Institute Genome Sequencing Center for Infectious Disease"/>
            <person name="Wu L."/>
            <person name="Ma J."/>
        </authorList>
    </citation>
    <scope>NUCLEOTIDE SEQUENCE [LARGE SCALE GENOMIC DNA]</scope>
    <source>
        <strain evidence="10">CCUG 56042</strain>
    </source>
</reference>
<keyword evidence="4" id="KW-0479">Metal-binding</keyword>
<dbReference type="EMBL" id="JBHSMP010000038">
    <property type="protein sequence ID" value="MFC5431801.1"/>
    <property type="molecule type" value="Genomic_DNA"/>
</dbReference>
<sequence>MIKRATSLPEQPHSHDDHSDSCGCDLLHLLDGVDTFTHRVFPGSKELFRGLANNQAPHTLFITCADSRVSPEMITQARPGELFVCRNIGNLVPAYGEMLGGVSAVVEFAVIALDVRQIVVCGHTDCGAMKGLASGAQATADMPTVQAWLRNAEAARSVVQTRGLSEDQIVPALVEENVRLQLTHLRTHPAVAARVAQGRLALQGWVYDIGHGKVSVFDESLGHFQTLGEARARLLRKRAAG</sequence>
<comment type="function">
    <text evidence="8">Reversible hydration of carbon dioxide.</text>
</comment>
<evidence type="ECO:0000256" key="5">
    <source>
        <dbReference type="ARBA" id="ARBA00022833"/>
    </source>
</evidence>
<comment type="cofactor">
    <cofactor evidence="1">
        <name>Zn(2+)</name>
        <dbReference type="ChEBI" id="CHEBI:29105"/>
    </cofactor>
</comment>
<evidence type="ECO:0000256" key="2">
    <source>
        <dbReference type="ARBA" id="ARBA00006217"/>
    </source>
</evidence>
<protein>
    <recommendedName>
        <fullName evidence="3 8">Carbonic anhydrase</fullName>
        <ecNumber evidence="3 8">4.2.1.1</ecNumber>
    </recommendedName>
    <alternativeName>
        <fullName evidence="8">Carbonate dehydratase</fullName>
    </alternativeName>
</protein>
<evidence type="ECO:0000256" key="6">
    <source>
        <dbReference type="ARBA" id="ARBA00023239"/>
    </source>
</evidence>
<evidence type="ECO:0000313" key="10">
    <source>
        <dbReference type="Proteomes" id="UP001596103"/>
    </source>
</evidence>
<dbReference type="PROSITE" id="PS00704">
    <property type="entry name" value="PROK_CO2_ANHYDRASE_1"/>
    <property type="match status" value="1"/>
</dbReference>
<dbReference type="CDD" id="cd00884">
    <property type="entry name" value="beta_CA_cladeB"/>
    <property type="match status" value="1"/>
</dbReference>
<dbReference type="EC" id="4.2.1.1" evidence="3 8"/>
<keyword evidence="6 8" id="KW-0456">Lyase</keyword>
<organism evidence="9 10">
    <name type="scientific">Paraburkholderia denitrificans</name>
    <dbReference type="NCBI Taxonomy" id="694025"/>
    <lineage>
        <taxon>Bacteria</taxon>
        <taxon>Pseudomonadati</taxon>
        <taxon>Pseudomonadota</taxon>
        <taxon>Betaproteobacteria</taxon>
        <taxon>Burkholderiales</taxon>
        <taxon>Burkholderiaceae</taxon>
        <taxon>Paraburkholderia</taxon>
    </lineage>
</organism>
<dbReference type="SUPFAM" id="SSF53056">
    <property type="entry name" value="beta-carbonic anhydrase, cab"/>
    <property type="match status" value="1"/>
</dbReference>
<keyword evidence="10" id="KW-1185">Reference proteome</keyword>
<dbReference type="GO" id="GO:0004089">
    <property type="term" value="F:carbonate dehydratase activity"/>
    <property type="evidence" value="ECO:0007669"/>
    <property type="project" value="UniProtKB-EC"/>
</dbReference>
<dbReference type="RefSeq" id="WP_377715313.1">
    <property type="nucleotide sequence ID" value="NZ_JBHSMP010000038.1"/>
</dbReference>
<accession>A0ABW0JF22</accession>
<dbReference type="InterPro" id="IPR001765">
    <property type="entry name" value="Carbonic_anhydrase"/>
</dbReference>